<dbReference type="RefSeq" id="WP_274323998.1">
    <property type="nucleotide sequence ID" value="NZ_CP118158.1"/>
</dbReference>
<dbReference type="InterPro" id="IPR040624">
    <property type="entry name" value="HalOD1"/>
</dbReference>
<proteinExistence type="predicted"/>
<organism evidence="2 3">
    <name type="scientific">Halosimplex aquaticum</name>
    <dbReference type="NCBI Taxonomy" id="3026162"/>
    <lineage>
        <taxon>Archaea</taxon>
        <taxon>Methanobacteriati</taxon>
        <taxon>Methanobacteriota</taxon>
        <taxon>Stenosarchaea group</taxon>
        <taxon>Halobacteria</taxon>
        <taxon>Halobacteriales</taxon>
        <taxon>Haloarculaceae</taxon>
        <taxon>Halosimplex</taxon>
    </lineage>
</organism>
<feature type="domain" description="Halobacterial output" evidence="1">
    <location>
        <begin position="18"/>
        <end position="84"/>
    </location>
</feature>
<dbReference type="Proteomes" id="UP001596432">
    <property type="component" value="Unassembled WGS sequence"/>
</dbReference>
<sequence length="90" mass="9952">MSDERETDVMRRTLDTDAEEPAAEVAVAVADLEGTDVTALSDMYSCVDNVLDHLFSNPPSPDARMEVTFSYEGYRITVEQDGTARFLETA</sequence>
<evidence type="ECO:0000259" key="1">
    <source>
        <dbReference type="Pfam" id="PF18545"/>
    </source>
</evidence>
<dbReference type="Pfam" id="PF18545">
    <property type="entry name" value="HalOD1"/>
    <property type="match status" value="1"/>
</dbReference>
<gene>
    <name evidence="2" type="ORF">ACFQMA_00770</name>
</gene>
<name>A0ABD5XTE7_9EURY</name>
<evidence type="ECO:0000313" key="3">
    <source>
        <dbReference type="Proteomes" id="UP001596432"/>
    </source>
</evidence>
<keyword evidence="3" id="KW-1185">Reference proteome</keyword>
<protein>
    <submittedName>
        <fullName evidence="2">HalOD1 output domain-containing protein</fullName>
    </submittedName>
</protein>
<dbReference type="GeneID" id="78818604"/>
<dbReference type="AlphaFoldDB" id="A0ABD5XTE7"/>
<dbReference type="EMBL" id="JBHTAS010000001">
    <property type="protein sequence ID" value="MFC7138367.1"/>
    <property type="molecule type" value="Genomic_DNA"/>
</dbReference>
<evidence type="ECO:0000313" key="2">
    <source>
        <dbReference type="EMBL" id="MFC7138367.1"/>
    </source>
</evidence>
<accession>A0ABD5XTE7</accession>
<comment type="caution">
    <text evidence="2">The sequence shown here is derived from an EMBL/GenBank/DDBJ whole genome shotgun (WGS) entry which is preliminary data.</text>
</comment>
<reference evidence="2 3" key="1">
    <citation type="journal article" date="2019" name="Int. J. Syst. Evol. Microbiol.">
        <title>The Global Catalogue of Microorganisms (GCM) 10K type strain sequencing project: providing services to taxonomists for standard genome sequencing and annotation.</title>
        <authorList>
            <consortium name="The Broad Institute Genomics Platform"/>
            <consortium name="The Broad Institute Genome Sequencing Center for Infectious Disease"/>
            <person name="Wu L."/>
            <person name="Ma J."/>
        </authorList>
    </citation>
    <scope>NUCLEOTIDE SEQUENCE [LARGE SCALE GENOMIC DNA]</scope>
    <source>
        <strain evidence="2 3">XZYJT29</strain>
    </source>
</reference>